<feature type="transmembrane region" description="Helical" evidence="5">
    <location>
        <begin position="49"/>
        <end position="67"/>
    </location>
</feature>
<dbReference type="Gene3D" id="3.40.50.1110">
    <property type="entry name" value="SGNH hydrolase"/>
    <property type="match status" value="1"/>
</dbReference>
<dbReference type="GO" id="GO:0016788">
    <property type="term" value="F:hydrolase activity, acting on ester bonds"/>
    <property type="evidence" value="ECO:0007669"/>
    <property type="project" value="InterPro"/>
</dbReference>
<keyword evidence="4" id="KW-0325">Glycoprotein</keyword>
<keyword evidence="7" id="KW-1185">Reference proteome</keyword>
<keyword evidence="2" id="KW-0732">Signal</keyword>
<dbReference type="STRING" id="3476.A0A2P5BDY6"/>
<dbReference type="EMBL" id="JXTB01000301">
    <property type="protein sequence ID" value="PON47010.1"/>
    <property type="molecule type" value="Genomic_DNA"/>
</dbReference>
<evidence type="ECO:0000256" key="5">
    <source>
        <dbReference type="SAM" id="Phobius"/>
    </source>
</evidence>
<dbReference type="InterPro" id="IPR036514">
    <property type="entry name" value="SGNH_hydro_sf"/>
</dbReference>
<keyword evidence="5" id="KW-0812">Transmembrane</keyword>
<dbReference type="OrthoDB" id="1600564at2759"/>
<keyword evidence="5" id="KW-1133">Transmembrane helix</keyword>
<reference evidence="7" key="1">
    <citation type="submission" date="2016-06" db="EMBL/GenBank/DDBJ databases">
        <title>Parallel loss of symbiosis genes in relatives of nitrogen-fixing non-legume Parasponia.</title>
        <authorList>
            <person name="Van Velzen R."/>
            <person name="Holmer R."/>
            <person name="Bu F."/>
            <person name="Rutten L."/>
            <person name="Van Zeijl A."/>
            <person name="Liu W."/>
            <person name="Santuari L."/>
            <person name="Cao Q."/>
            <person name="Sharma T."/>
            <person name="Shen D."/>
            <person name="Roswanjaya Y."/>
            <person name="Wardhani T."/>
            <person name="Kalhor M.S."/>
            <person name="Jansen J."/>
            <person name="Van den Hoogen J."/>
            <person name="Gungor B."/>
            <person name="Hartog M."/>
            <person name="Hontelez J."/>
            <person name="Verver J."/>
            <person name="Yang W.-C."/>
            <person name="Schijlen E."/>
            <person name="Repin R."/>
            <person name="Schilthuizen M."/>
            <person name="Schranz E."/>
            <person name="Heidstra R."/>
            <person name="Miyata K."/>
            <person name="Fedorova E."/>
            <person name="Kohlen W."/>
            <person name="Bisseling T."/>
            <person name="Smit S."/>
            <person name="Geurts R."/>
        </authorList>
    </citation>
    <scope>NUCLEOTIDE SEQUENCE [LARGE SCALE GENOMIC DNA]</scope>
    <source>
        <strain evidence="7">cv. WU1-14</strain>
    </source>
</reference>
<keyword evidence="3" id="KW-0378">Hydrolase</keyword>
<comment type="caution">
    <text evidence="6">The sequence shown here is derived from an EMBL/GenBank/DDBJ whole genome shotgun (WGS) entry which is preliminary data.</text>
</comment>
<organism evidence="6 7">
    <name type="scientific">Parasponia andersonii</name>
    <name type="common">Sponia andersonii</name>
    <dbReference type="NCBI Taxonomy" id="3476"/>
    <lineage>
        <taxon>Eukaryota</taxon>
        <taxon>Viridiplantae</taxon>
        <taxon>Streptophyta</taxon>
        <taxon>Embryophyta</taxon>
        <taxon>Tracheophyta</taxon>
        <taxon>Spermatophyta</taxon>
        <taxon>Magnoliopsida</taxon>
        <taxon>eudicotyledons</taxon>
        <taxon>Gunneridae</taxon>
        <taxon>Pentapetalae</taxon>
        <taxon>rosids</taxon>
        <taxon>fabids</taxon>
        <taxon>Rosales</taxon>
        <taxon>Cannabaceae</taxon>
        <taxon>Parasponia</taxon>
    </lineage>
</organism>
<name>A0A2P5BDY6_PARAD</name>
<feature type="non-terminal residue" evidence="6">
    <location>
        <position position="1"/>
    </location>
</feature>
<evidence type="ECO:0000256" key="2">
    <source>
        <dbReference type="ARBA" id="ARBA00022729"/>
    </source>
</evidence>
<sequence>LYPPRLPLLSLDYKPLKGSYLIIIIIIIIIIISNIFGLPCSNMESLTSLLYSCILLWFVTMIDPIFASEHCDFPAIFNFGDSNSDTGGLASAFPVFLTPPYGETYFHEPAGRFSDGRLIIDFIAKSFELPYLSAYLNSLGTKFDHGANFATAASTIRLPNRIIPGGGFSPFYLDIQYTQFVRFKSVYETTRKRSGKTHAQTWLMPKDEDFKRALYTFDIGQNDLGEGFFANNTSIQDVNASVPDIVNSFSTNFKNIYNISGGRSFWIHNTGPIGCLPYILANFPSAERDEVGCAKPFNEVAQYFNYVLKQAVVQLRKDFPLAAITYVDVYSVKYSLFTEPHKYGFELPLVACCGYGGKYNYSDSVGCGGTIIVNGSQIIVGSCGRVSVRVNWDGIHYTEAANKYVFDKISTGAFSDPPLPLRRACYKSSVY</sequence>
<dbReference type="CDD" id="cd01837">
    <property type="entry name" value="SGNH_plant_lipase_like"/>
    <property type="match status" value="1"/>
</dbReference>
<comment type="similarity">
    <text evidence="1">Belongs to the 'GDSL' lipolytic enzyme family.</text>
</comment>
<protein>
    <submittedName>
        <fullName evidence="6">Lipase</fullName>
    </submittedName>
</protein>
<keyword evidence="5" id="KW-0472">Membrane</keyword>
<evidence type="ECO:0000256" key="3">
    <source>
        <dbReference type="ARBA" id="ARBA00022801"/>
    </source>
</evidence>
<gene>
    <name evidence="6" type="ORF">PanWU01x14_247550</name>
</gene>
<dbReference type="Proteomes" id="UP000237105">
    <property type="component" value="Unassembled WGS sequence"/>
</dbReference>
<dbReference type="InterPro" id="IPR035669">
    <property type="entry name" value="SGNH_plant_lipase-like"/>
</dbReference>
<dbReference type="InterPro" id="IPR001087">
    <property type="entry name" value="GDSL"/>
</dbReference>
<evidence type="ECO:0000313" key="7">
    <source>
        <dbReference type="Proteomes" id="UP000237105"/>
    </source>
</evidence>
<dbReference type="Pfam" id="PF00657">
    <property type="entry name" value="Lipase_GDSL"/>
    <property type="match status" value="1"/>
</dbReference>
<proteinExistence type="inferred from homology"/>
<dbReference type="PANTHER" id="PTHR22835">
    <property type="entry name" value="ZINC FINGER FYVE DOMAIN CONTAINING PROTEIN"/>
    <property type="match status" value="1"/>
</dbReference>
<evidence type="ECO:0000256" key="4">
    <source>
        <dbReference type="ARBA" id="ARBA00023180"/>
    </source>
</evidence>
<feature type="transmembrane region" description="Helical" evidence="5">
    <location>
        <begin position="20"/>
        <end position="37"/>
    </location>
</feature>
<evidence type="ECO:0000313" key="6">
    <source>
        <dbReference type="EMBL" id="PON47010.1"/>
    </source>
</evidence>
<dbReference type="PANTHER" id="PTHR22835:SF292">
    <property type="entry name" value="ESTERASE-LIKE ISOFORM X1"/>
    <property type="match status" value="1"/>
</dbReference>
<evidence type="ECO:0000256" key="1">
    <source>
        <dbReference type="ARBA" id="ARBA00008668"/>
    </source>
</evidence>
<dbReference type="AlphaFoldDB" id="A0A2P5BDY6"/>
<accession>A0A2P5BDY6</accession>